<dbReference type="Pfam" id="PF08448">
    <property type="entry name" value="PAS_4"/>
    <property type="match status" value="1"/>
</dbReference>
<evidence type="ECO:0000259" key="11">
    <source>
        <dbReference type="PROSITE" id="PS50113"/>
    </source>
</evidence>
<dbReference type="Gene3D" id="2.10.70.100">
    <property type="match status" value="1"/>
</dbReference>
<dbReference type="Gene3D" id="3.40.50.2300">
    <property type="match status" value="1"/>
</dbReference>
<dbReference type="Gene3D" id="3.30.565.10">
    <property type="entry name" value="Histidine kinase-like ATPase, C-terminal domain"/>
    <property type="match status" value="1"/>
</dbReference>
<dbReference type="InterPro" id="IPR000014">
    <property type="entry name" value="PAS"/>
</dbReference>
<dbReference type="PROSITE" id="PS50110">
    <property type="entry name" value="RESPONSE_REGULATORY"/>
    <property type="match status" value="1"/>
</dbReference>
<dbReference type="CDD" id="cd18161">
    <property type="entry name" value="REC_hyHK_blue-like"/>
    <property type="match status" value="1"/>
</dbReference>
<dbReference type="InterPro" id="IPR005467">
    <property type="entry name" value="His_kinase_dom"/>
</dbReference>
<feature type="domain" description="PAC" evidence="11">
    <location>
        <begin position="541"/>
        <end position="593"/>
    </location>
</feature>
<evidence type="ECO:0000256" key="1">
    <source>
        <dbReference type="ARBA" id="ARBA00000085"/>
    </source>
</evidence>
<dbReference type="InterPro" id="IPR013655">
    <property type="entry name" value="PAS_fold_3"/>
</dbReference>
<keyword evidence="7" id="KW-1133">Transmembrane helix</keyword>
<feature type="domain" description="PAS" evidence="10">
    <location>
        <begin position="594"/>
        <end position="666"/>
    </location>
</feature>
<dbReference type="InterPro" id="IPR013656">
    <property type="entry name" value="PAS_4"/>
</dbReference>
<dbReference type="PROSITE" id="PS50113">
    <property type="entry name" value="PAC"/>
    <property type="match status" value="4"/>
</dbReference>
<evidence type="ECO:0000256" key="4">
    <source>
        <dbReference type="ARBA" id="ARBA00022679"/>
    </source>
</evidence>
<evidence type="ECO:0000259" key="8">
    <source>
        <dbReference type="PROSITE" id="PS50109"/>
    </source>
</evidence>
<dbReference type="SMART" id="SM00387">
    <property type="entry name" value="HATPase_c"/>
    <property type="match status" value="1"/>
</dbReference>
<evidence type="ECO:0000259" key="9">
    <source>
        <dbReference type="PROSITE" id="PS50110"/>
    </source>
</evidence>
<keyword evidence="7" id="KW-0812">Transmembrane</keyword>
<feature type="domain" description="PAS" evidence="10">
    <location>
        <begin position="349"/>
        <end position="419"/>
    </location>
</feature>
<dbReference type="InterPro" id="IPR036890">
    <property type="entry name" value="HATPase_C_sf"/>
</dbReference>
<dbReference type="InterPro" id="IPR035965">
    <property type="entry name" value="PAS-like_dom_sf"/>
</dbReference>
<dbReference type="CDD" id="cd00130">
    <property type="entry name" value="PAS"/>
    <property type="match status" value="4"/>
</dbReference>
<feature type="domain" description="PAC" evidence="11">
    <location>
        <begin position="296"/>
        <end position="348"/>
    </location>
</feature>
<dbReference type="SUPFAM" id="SSF47384">
    <property type="entry name" value="Homodimeric domain of signal transducing histidine kinase"/>
    <property type="match status" value="1"/>
</dbReference>
<dbReference type="SUPFAM" id="SSF55874">
    <property type="entry name" value="ATPase domain of HSP90 chaperone/DNA topoisomerase II/histidine kinase"/>
    <property type="match status" value="1"/>
</dbReference>
<gene>
    <name evidence="12" type="ORF">ACFFU4_00640</name>
</gene>
<dbReference type="Pfam" id="PF08447">
    <property type="entry name" value="PAS_3"/>
    <property type="match status" value="3"/>
</dbReference>
<dbReference type="Gene3D" id="3.30.450.20">
    <property type="entry name" value="PAS domain"/>
    <property type="match status" value="5"/>
</dbReference>
<feature type="domain" description="PAS" evidence="10">
    <location>
        <begin position="488"/>
        <end position="514"/>
    </location>
</feature>
<evidence type="ECO:0000256" key="5">
    <source>
        <dbReference type="ARBA" id="ARBA00022777"/>
    </source>
</evidence>
<dbReference type="PANTHER" id="PTHR43304">
    <property type="entry name" value="PHYTOCHROME-LIKE PROTEIN CPH1"/>
    <property type="match status" value="1"/>
</dbReference>
<dbReference type="InterPro" id="IPR003594">
    <property type="entry name" value="HATPase_dom"/>
</dbReference>
<dbReference type="InterPro" id="IPR004358">
    <property type="entry name" value="Sig_transdc_His_kin-like_C"/>
</dbReference>
<evidence type="ECO:0000256" key="6">
    <source>
        <dbReference type="PROSITE-ProRule" id="PRU00169"/>
    </source>
</evidence>
<dbReference type="EMBL" id="JBHMEC010000002">
    <property type="protein sequence ID" value="MFB9148253.1"/>
    <property type="molecule type" value="Genomic_DNA"/>
</dbReference>
<dbReference type="InterPro" id="IPR052162">
    <property type="entry name" value="Sensor_kinase/Photoreceptor"/>
</dbReference>
<feature type="modified residue" description="4-aspartylphosphate" evidence="6">
    <location>
        <position position="1028"/>
    </location>
</feature>
<dbReference type="PROSITE" id="PS50112">
    <property type="entry name" value="PAS"/>
    <property type="match status" value="3"/>
</dbReference>
<dbReference type="Proteomes" id="UP001589670">
    <property type="component" value="Unassembled WGS sequence"/>
</dbReference>
<feature type="domain" description="PAC" evidence="11">
    <location>
        <begin position="670"/>
        <end position="722"/>
    </location>
</feature>
<dbReference type="SUPFAM" id="SSF55785">
    <property type="entry name" value="PYP-like sensor domain (PAS domain)"/>
    <property type="match status" value="5"/>
</dbReference>
<keyword evidence="13" id="KW-1185">Reference proteome</keyword>
<dbReference type="InterPro" id="IPR003661">
    <property type="entry name" value="HisK_dim/P_dom"/>
</dbReference>
<protein>
    <recommendedName>
        <fullName evidence="2">histidine kinase</fullName>
        <ecNumber evidence="2">2.7.13.3</ecNumber>
    </recommendedName>
</protein>
<dbReference type="SMART" id="SM00086">
    <property type="entry name" value="PAC"/>
    <property type="match status" value="4"/>
</dbReference>
<dbReference type="PROSITE" id="PS50109">
    <property type="entry name" value="HIS_KIN"/>
    <property type="match status" value="1"/>
</dbReference>
<sequence>MAEHMRRSEEIEPRAGSWLAGIFLLLSVPWIIIGDYLVAQTGDVIDVELVQTLKGLLFVFLCAALAKYLGDRVHAQLLGYYRLERRLREHLVRAEHVGEIASWEKDLRDGRTFCSENCEVLLGTSIAATESFEDVLRAHVHPDDRDRVAQLRDAWWRDGGTLELEYRLAGPHGMIRWIEERAEFVEDGSNEIRYAVGTIHDISKLKAAKAARDAAEARAERREALVRMAAEKASFGGWRYEVGDEHEMWSDGTARVRGLQPDSRISPAEAIEHYANGDRERMRRLFESCVKDGEAFDDIFRMNTADGRQIMVRTLGEPQRNEAGEVVAVQGAIQDVTELVSAREEADHRNAQLQSVLASIGDGFVTLDQAWTVTFINRRGSELFGLDLRNVPGRNFWDLFPAARGSSFEHKCREAIETGASRSSVEYVSAISRWLDVNVHPTPSGLAIYFRDDSEKQNARQWLKLLESAVQSLDDILTVVKVGPGEPGDQEVIYANNTVEKQLGYSSEDFIGKSPWFFVDIGRSGRAVAELQHAISSGKSATAEVFLKAKPGGGKWFEAHTSPIHGRKGQITHRVAVLRDVTDRKRYEERILESEERFRLISRASSDVIWDWDITNGFFWLSDNYEEVFGFDISSEPQTFDASVARIHPEDQDRIRSSLLDAIQSELSTWSAEYRVRNAQGGYSIVEDRAFIIRNPEGQALRMVAGMTDVTALRELDEKFRASQKLEAIGHLTGGVAHDFNNLLTIILGNADLLIDGMLEPSQEKMVNAILNAAERGADLTDGLLAFSRRQPLDPVPVDVNDLILRSEALLRQGVEEGITLRFVLEAEDAVVLVDPARLQTAILNLVINSRHAIEERGTITVETSIRIFDDSSELKAADMGAGRYLAISVSDDGIGMSREVQQRAFDPFFTTKPAGEGTGLGLSSTYGFVKQSGGEARIYSEPDEGTSVYIFLPLAKEMEDGFAPSSQKEVVVGHGEHILVVEDDPDLRQHAEALIRALGYRVSVAENADEALVLLEREPDIDLLFTDVIMPGSMHGADLAREARARYPHLKVLFTSGYTKNVTLQKGRLDENVELLSKPYRREDLARRLREQLDA</sequence>
<dbReference type="InterPro" id="IPR001789">
    <property type="entry name" value="Sig_transdc_resp-reg_receiver"/>
</dbReference>
<keyword evidence="5" id="KW-0418">Kinase</keyword>
<evidence type="ECO:0000313" key="12">
    <source>
        <dbReference type="EMBL" id="MFB9148253.1"/>
    </source>
</evidence>
<dbReference type="Pfam" id="PF13426">
    <property type="entry name" value="PAS_9"/>
    <property type="match status" value="1"/>
</dbReference>
<name>A0ABV5HV06_9RHOB</name>
<dbReference type="Pfam" id="PF00512">
    <property type="entry name" value="HisKA"/>
    <property type="match status" value="1"/>
</dbReference>
<dbReference type="InterPro" id="IPR000700">
    <property type="entry name" value="PAS-assoc_C"/>
</dbReference>
<dbReference type="Pfam" id="PF00072">
    <property type="entry name" value="Response_reg"/>
    <property type="match status" value="1"/>
</dbReference>
<dbReference type="Gene3D" id="1.10.287.130">
    <property type="match status" value="1"/>
</dbReference>
<proteinExistence type="predicted"/>
<dbReference type="Pfam" id="PF02518">
    <property type="entry name" value="HATPase_c"/>
    <property type="match status" value="1"/>
</dbReference>
<comment type="caution">
    <text evidence="12">The sequence shown here is derived from an EMBL/GenBank/DDBJ whole genome shotgun (WGS) entry which is preliminary data.</text>
</comment>
<dbReference type="CDD" id="cd00082">
    <property type="entry name" value="HisKA"/>
    <property type="match status" value="1"/>
</dbReference>
<feature type="transmembrane region" description="Helical" evidence="7">
    <location>
        <begin position="15"/>
        <end position="33"/>
    </location>
</feature>
<feature type="domain" description="PAC" evidence="11">
    <location>
        <begin position="162"/>
        <end position="214"/>
    </location>
</feature>
<feature type="domain" description="Histidine kinase" evidence="8">
    <location>
        <begin position="735"/>
        <end position="957"/>
    </location>
</feature>
<dbReference type="SMART" id="SM00388">
    <property type="entry name" value="HisKA"/>
    <property type="match status" value="1"/>
</dbReference>
<dbReference type="NCBIfam" id="TIGR00229">
    <property type="entry name" value="sensory_box"/>
    <property type="match status" value="3"/>
</dbReference>
<dbReference type="SMART" id="SM00091">
    <property type="entry name" value="PAS"/>
    <property type="match status" value="3"/>
</dbReference>
<dbReference type="PRINTS" id="PR00344">
    <property type="entry name" value="BCTRLSENSOR"/>
</dbReference>
<evidence type="ECO:0000256" key="7">
    <source>
        <dbReference type="SAM" id="Phobius"/>
    </source>
</evidence>
<organism evidence="12 13">
    <name type="scientific">Roseovarius ramblicola</name>
    <dbReference type="NCBI Taxonomy" id="2022336"/>
    <lineage>
        <taxon>Bacteria</taxon>
        <taxon>Pseudomonadati</taxon>
        <taxon>Pseudomonadota</taxon>
        <taxon>Alphaproteobacteria</taxon>
        <taxon>Rhodobacterales</taxon>
        <taxon>Roseobacteraceae</taxon>
        <taxon>Roseovarius</taxon>
    </lineage>
</organism>
<dbReference type="InterPro" id="IPR011006">
    <property type="entry name" value="CheY-like_superfamily"/>
</dbReference>
<keyword evidence="3 6" id="KW-0597">Phosphoprotein</keyword>
<dbReference type="SUPFAM" id="SSF52172">
    <property type="entry name" value="CheY-like"/>
    <property type="match status" value="1"/>
</dbReference>
<feature type="domain" description="Response regulatory" evidence="9">
    <location>
        <begin position="978"/>
        <end position="1094"/>
    </location>
</feature>
<dbReference type="SMART" id="SM00448">
    <property type="entry name" value="REC"/>
    <property type="match status" value="1"/>
</dbReference>
<dbReference type="InterPro" id="IPR036097">
    <property type="entry name" value="HisK_dim/P_sf"/>
</dbReference>
<dbReference type="InterPro" id="IPR001610">
    <property type="entry name" value="PAC"/>
</dbReference>
<dbReference type="PANTHER" id="PTHR43304:SF1">
    <property type="entry name" value="PAC DOMAIN-CONTAINING PROTEIN"/>
    <property type="match status" value="1"/>
</dbReference>
<reference evidence="12 13" key="1">
    <citation type="submission" date="2024-09" db="EMBL/GenBank/DDBJ databases">
        <authorList>
            <person name="Sun Q."/>
            <person name="Mori K."/>
        </authorList>
    </citation>
    <scope>NUCLEOTIDE SEQUENCE [LARGE SCALE GENOMIC DNA]</scope>
    <source>
        <strain evidence="12 13">CECT 9424</strain>
    </source>
</reference>
<evidence type="ECO:0000256" key="3">
    <source>
        <dbReference type="ARBA" id="ARBA00022553"/>
    </source>
</evidence>
<dbReference type="EC" id="2.7.13.3" evidence="2"/>
<keyword evidence="4" id="KW-0808">Transferase</keyword>
<evidence type="ECO:0000256" key="2">
    <source>
        <dbReference type="ARBA" id="ARBA00012438"/>
    </source>
</evidence>
<evidence type="ECO:0000313" key="13">
    <source>
        <dbReference type="Proteomes" id="UP001589670"/>
    </source>
</evidence>
<evidence type="ECO:0000259" key="10">
    <source>
        <dbReference type="PROSITE" id="PS50112"/>
    </source>
</evidence>
<comment type="catalytic activity">
    <reaction evidence="1">
        <text>ATP + protein L-histidine = ADP + protein N-phospho-L-histidine.</text>
        <dbReference type="EC" id="2.7.13.3"/>
    </reaction>
</comment>
<keyword evidence="7" id="KW-0472">Membrane</keyword>
<accession>A0ABV5HV06</accession>
<dbReference type="RefSeq" id="WP_377065995.1">
    <property type="nucleotide sequence ID" value="NZ_JBHMEC010000002.1"/>
</dbReference>